<dbReference type="Proteomes" id="UP000735874">
    <property type="component" value="Unassembled WGS sequence"/>
</dbReference>
<protein>
    <submittedName>
        <fullName evidence="1">Uncharacterized protein</fullName>
    </submittedName>
</protein>
<comment type="caution">
    <text evidence="1">The sequence shown here is derived from an EMBL/GenBank/DDBJ whole genome shotgun (WGS) entry which is preliminary data.</text>
</comment>
<proteinExistence type="predicted"/>
<evidence type="ECO:0000313" key="1">
    <source>
        <dbReference type="EMBL" id="KAG2856503.1"/>
    </source>
</evidence>
<accession>A0A8T0Z2S5</accession>
<reference evidence="1" key="1">
    <citation type="submission" date="2018-10" db="EMBL/GenBank/DDBJ databases">
        <title>Effector identification in a new, highly contiguous assembly of the strawberry crown rot pathogen Phytophthora cactorum.</title>
        <authorList>
            <person name="Armitage A.D."/>
            <person name="Nellist C.F."/>
            <person name="Bates H."/>
            <person name="Vickerstaff R.J."/>
            <person name="Harrison R.J."/>
        </authorList>
    </citation>
    <scope>NUCLEOTIDE SEQUENCE</scope>
    <source>
        <strain evidence="1">15-7</strain>
    </source>
</reference>
<dbReference type="EMBL" id="RCMG01000329">
    <property type="protein sequence ID" value="KAG2856503.1"/>
    <property type="molecule type" value="Genomic_DNA"/>
</dbReference>
<dbReference type="VEuPathDB" id="FungiDB:PC110_g17539"/>
<name>A0A8T0Z2S5_9STRA</name>
<gene>
    <name evidence="1" type="ORF">PC113_g11502</name>
</gene>
<organism evidence="1 2">
    <name type="scientific">Phytophthora cactorum</name>
    <dbReference type="NCBI Taxonomy" id="29920"/>
    <lineage>
        <taxon>Eukaryota</taxon>
        <taxon>Sar</taxon>
        <taxon>Stramenopiles</taxon>
        <taxon>Oomycota</taxon>
        <taxon>Peronosporomycetes</taxon>
        <taxon>Peronosporales</taxon>
        <taxon>Peronosporaceae</taxon>
        <taxon>Phytophthora</taxon>
    </lineage>
</organism>
<dbReference type="AlphaFoldDB" id="A0A8T0Z2S5"/>
<sequence>MAGDVASAYRNACTHSECVFMFAGHIPEDNTIIIDLSAAFGWTGSSETYGILGGAVAFIHWPCTNDAHLRDFYNYHWVDDHVNVAPDTRTNCIDIDCSLRHAMTVVMGPDAPTTINSRPGVTGSMSWVSYSTPLPARLLCQSRRF</sequence>
<evidence type="ECO:0000313" key="2">
    <source>
        <dbReference type="Proteomes" id="UP000735874"/>
    </source>
</evidence>